<protein>
    <submittedName>
        <fullName evidence="2">Uncharacterized protein</fullName>
    </submittedName>
</protein>
<proteinExistence type="predicted"/>
<evidence type="ECO:0000313" key="2">
    <source>
        <dbReference type="EMBL" id="RFN49491.1"/>
    </source>
</evidence>
<accession>A0A395MNG6</accession>
<keyword evidence="3" id="KW-1185">Reference proteome</keyword>
<dbReference type="Proteomes" id="UP000265631">
    <property type="component" value="Unassembled WGS sequence"/>
</dbReference>
<feature type="region of interest" description="Disordered" evidence="1">
    <location>
        <begin position="55"/>
        <end position="96"/>
    </location>
</feature>
<dbReference type="EMBL" id="PXXK01000176">
    <property type="protein sequence ID" value="RFN49491.1"/>
    <property type="molecule type" value="Genomic_DNA"/>
</dbReference>
<dbReference type="AlphaFoldDB" id="A0A395MNG6"/>
<organism evidence="2 3">
    <name type="scientific">Fusarium flagelliforme</name>
    <dbReference type="NCBI Taxonomy" id="2675880"/>
    <lineage>
        <taxon>Eukaryota</taxon>
        <taxon>Fungi</taxon>
        <taxon>Dikarya</taxon>
        <taxon>Ascomycota</taxon>
        <taxon>Pezizomycotina</taxon>
        <taxon>Sordariomycetes</taxon>
        <taxon>Hypocreomycetidae</taxon>
        <taxon>Hypocreales</taxon>
        <taxon>Nectriaceae</taxon>
        <taxon>Fusarium</taxon>
        <taxon>Fusarium incarnatum-equiseti species complex</taxon>
    </lineage>
</organism>
<sequence length="96" mass="10612">MQRIAQTSALCTRRGYGDACRMAITYPDLVHPAQQAVARQEHNAARRPDAQILKPLTNNHAIPISGGHKATTRRNHLDFPAGEAIEGRRSYGLKEP</sequence>
<feature type="compositionally biased region" description="Basic and acidic residues" evidence="1">
    <location>
        <begin position="85"/>
        <end position="96"/>
    </location>
</feature>
<comment type="caution">
    <text evidence="2">The sequence shown here is derived from an EMBL/GenBank/DDBJ whole genome shotgun (WGS) entry which is preliminary data.</text>
</comment>
<reference evidence="2 3" key="1">
    <citation type="journal article" date="2018" name="PLoS Pathog.">
        <title>Evolution of structural diversity of trichothecenes, a family of toxins produced by plant pathogenic and entomopathogenic fungi.</title>
        <authorList>
            <person name="Proctor R.H."/>
            <person name="McCormick S.P."/>
            <person name="Kim H.S."/>
            <person name="Cardoza R.E."/>
            <person name="Stanley A.M."/>
            <person name="Lindo L."/>
            <person name="Kelly A."/>
            <person name="Brown D.W."/>
            <person name="Lee T."/>
            <person name="Vaughan M.M."/>
            <person name="Alexander N.J."/>
            <person name="Busman M."/>
            <person name="Gutierrez S."/>
        </authorList>
    </citation>
    <scope>NUCLEOTIDE SEQUENCE [LARGE SCALE GENOMIC DNA]</scope>
    <source>
        <strain evidence="2 3">NRRL 13405</strain>
    </source>
</reference>
<name>A0A395MNG6_9HYPO</name>
<evidence type="ECO:0000256" key="1">
    <source>
        <dbReference type="SAM" id="MobiDB-lite"/>
    </source>
</evidence>
<gene>
    <name evidence="2" type="ORF">FIE12Z_6281</name>
</gene>
<evidence type="ECO:0000313" key="3">
    <source>
        <dbReference type="Proteomes" id="UP000265631"/>
    </source>
</evidence>